<protein>
    <submittedName>
        <fullName evidence="2">Zinc ribbon domain-containing protein</fullName>
    </submittedName>
</protein>
<organism evidence="2 3">
    <name type="scientific">Gehongia tenuis</name>
    <dbReference type="NCBI Taxonomy" id="2763655"/>
    <lineage>
        <taxon>Bacteria</taxon>
        <taxon>Bacillati</taxon>
        <taxon>Bacillota</taxon>
        <taxon>Clostridia</taxon>
        <taxon>Christensenellales</taxon>
        <taxon>Christensenellaceae</taxon>
        <taxon>Gehongia</taxon>
    </lineage>
</organism>
<sequence length="68" mass="7119">MALLRFQCEDCGKKFEELVMGSKTVKCPDCQSARVKRAYEGKCYFGSSGAAGTGGCSGSCATCAGCHH</sequence>
<name>A0A926HLI5_9FIRM</name>
<reference evidence="2" key="1">
    <citation type="submission" date="2020-08" db="EMBL/GenBank/DDBJ databases">
        <title>Genome public.</title>
        <authorList>
            <person name="Liu C."/>
            <person name="Sun Q."/>
        </authorList>
    </citation>
    <scope>NUCLEOTIDE SEQUENCE</scope>
    <source>
        <strain evidence="2">NSJ-53</strain>
    </source>
</reference>
<dbReference type="NCBIfam" id="TIGR02605">
    <property type="entry name" value="CxxC_CxxC_SSSS"/>
    <property type="match status" value="1"/>
</dbReference>
<gene>
    <name evidence="2" type="ORF">H8696_09655</name>
</gene>
<dbReference type="Proteomes" id="UP000623172">
    <property type="component" value="Unassembled WGS sequence"/>
</dbReference>
<keyword evidence="3" id="KW-1185">Reference proteome</keyword>
<dbReference type="SMART" id="SM00834">
    <property type="entry name" value="CxxC_CXXC_SSSS"/>
    <property type="match status" value="1"/>
</dbReference>
<comment type="caution">
    <text evidence="2">The sequence shown here is derived from an EMBL/GenBank/DDBJ whole genome shotgun (WGS) entry which is preliminary data.</text>
</comment>
<evidence type="ECO:0000259" key="1">
    <source>
        <dbReference type="SMART" id="SM00834"/>
    </source>
</evidence>
<dbReference type="Gene3D" id="2.20.28.30">
    <property type="entry name" value="RNA polymerase ii, chain L"/>
    <property type="match status" value="1"/>
</dbReference>
<evidence type="ECO:0000313" key="3">
    <source>
        <dbReference type="Proteomes" id="UP000623172"/>
    </source>
</evidence>
<dbReference type="EMBL" id="JACRSR010000004">
    <property type="protein sequence ID" value="MBC8532112.1"/>
    <property type="molecule type" value="Genomic_DNA"/>
</dbReference>
<dbReference type="AlphaFoldDB" id="A0A926HLI5"/>
<dbReference type="RefSeq" id="WP_249317218.1">
    <property type="nucleotide sequence ID" value="NZ_JACRSR010000004.1"/>
</dbReference>
<accession>A0A926HLI5</accession>
<proteinExistence type="predicted"/>
<dbReference type="InterPro" id="IPR013429">
    <property type="entry name" value="Regulatory_FmdB_Zinc_ribbon"/>
</dbReference>
<feature type="domain" description="Putative regulatory protein FmdB zinc ribbon" evidence="1">
    <location>
        <begin position="1"/>
        <end position="40"/>
    </location>
</feature>
<evidence type="ECO:0000313" key="2">
    <source>
        <dbReference type="EMBL" id="MBC8532112.1"/>
    </source>
</evidence>
<dbReference type="Pfam" id="PF09723">
    <property type="entry name" value="Zn_ribbon_8"/>
    <property type="match status" value="1"/>
</dbReference>